<dbReference type="InterPro" id="IPR011989">
    <property type="entry name" value="ARM-like"/>
</dbReference>
<reference evidence="1 2" key="1">
    <citation type="submission" date="2016-10" db="EMBL/GenBank/DDBJ databases">
        <title>Genome sequence of Streptomyces sp. MUSC 93.</title>
        <authorList>
            <person name="Lee L.-H."/>
            <person name="Ser H.-L."/>
            <person name="Law J.W.-F."/>
        </authorList>
    </citation>
    <scope>NUCLEOTIDE SEQUENCE [LARGE SCALE GENOMIC DNA]</scope>
    <source>
        <strain evidence="1 2">MUSC 93</strain>
    </source>
</reference>
<protein>
    <recommendedName>
        <fullName evidence="3">PE-PGRS family protein</fullName>
    </recommendedName>
</protein>
<evidence type="ECO:0000313" key="1">
    <source>
        <dbReference type="EMBL" id="OIJ88508.1"/>
    </source>
</evidence>
<evidence type="ECO:0008006" key="3">
    <source>
        <dbReference type="Google" id="ProtNLM"/>
    </source>
</evidence>
<gene>
    <name evidence="1" type="ORF">BIV24_21460</name>
</gene>
<evidence type="ECO:0000313" key="2">
    <source>
        <dbReference type="Proteomes" id="UP000179935"/>
    </source>
</evidence>
<dbReference type="Proteomes" id="UP000179935">
    <property type="component" value="Unassembled WGS sequence"/>
</dbReference>
<comment type="caution">
    <text evidence="1">The sequence shown here is derived from an EMBL/GenBank/DDBJ whole genome shotgun (WGS) entry which is preliminary data.</text>
</comment>
<organism evidence="1 2">
    <name type="scientific">Streptomyces colonosanans</name>
    <dbReference type="NCBI Taxonomy" id="1428652"/>
    <lineage>
        <taxon>Bacteria</taxon>
        <taxon>Bacillati</taxon>
        <taxon>Actinomycetota</taxon>
        <taxon>Actinomycetes</taxon>
        <taxon>Kitasatosporales</taxon>
        <taxon>Streptomycetaceae</taxon>
        <taxon>Streptomyces</taxon>
    </lineage>
</organism>
<dbReference type="Gene3D" id="1.25.10.10">
    <property type="entry name" value="Leucine-rich Repeat Variant"/>
    <property type="match status" value="1"/>
</dbReference>
<name>A0A1S2P4A1_9ACTN</name>
<dbReference type="AlphaFoldDB" id="A0A1S2P4A1"/>
<proteinExistence type="predicted"/>
<keyword evidence="2" id="KW-1185">Reference proteome</keyword>
<dbReference type="EMBL" id="MLYP01000057">
    <property type="protein sequence ID" value="OIJ88508.1"/>
    <property type="molecule type" value="Genomic_DNA"/>
</dbReference>
<dbReference type="STRING" id="1428652.BIV24_21460"/>
<sequence>MKDLRSRPLSELFHRAGLEVVGHGRVSNALPTAAAWRPVIGGSTEPTLAVPDDHADLVAELNRQWHRIAVEHDVINADGEFLISVANQGCTCCEHGHWTRVRLAEGWDLAGLRGPKAGQPEFVAMSLDGESVLGVTTEAFAVWFVAIATFTDWLESSAQARAAESPEDREAGWNTVLRWKTASARLQGAWREGLAKNRCASSSVLLRLLDVAPEERLPSWLIYRDLPEDVVGAWVAHPEWRVRKALAERWLLDAEQRAEHFHDPEPRHRWILLTCAVDGRAALTAATYAQLADDPSPRVRAELALHRDLPVRNLAALAADPDPQVRKVAAPRVWIHLAPSAQAALLADPDAEVRTEALLRYHRSTPLSAADFAELPSDGGREGAARTCVLARELAEDLVHGTETVLRSATAQNPNLDTDLVALLGQDPEPGVRWLVSVRPDLTEAERSGIAVEFDPSARCNPLQWVRDLEDDEEAMRRCATSAHVMLRRSAACAKNLPPDVVDLLAQDEDWVVRLFLAEHCAQAPADVLLEMAQSWNGYSAARMTEHPNFPRQGTLRYADDPDPRTRELALLDPKSTAELVERFSRDADSGVRWRALRDQRLSAASVIRMLDDPHHGIRDEAAADPRLPTRVLATLLHDTATATGAAANPAIPETVMHHLLDR</sequence>
<accession>A0A1S2P4A1</accession>